<dbReference type="Pfam" id="PF00892">
    <property type="entry name" value="EamA"/>
    <property type="match status" value="2"/>
</dbReference>
<evidence type="ECO:0000256" key="1">
    <source>
        <dbReference type="ARBA" id="ARBA00004141"/>
    </source>
</evidence>
<dbReference type="SUPFAM" id="SSF103481">
    <property type="entry name" value="Multidrug resistance efflux transporter EmrE"/>
    <property type="match status" value="2"/>
</dbReference>
<feature type="transmembrane region" description="Helical" evidence="6">
    <location>
        <begin position="156"/>
        <end position="175"/>
    </location>
</feature>
<comment type="caution">
    <text evidence="8">The sequence shown here is derived from an EMBL/GenBank/DDBJ whole genome shotgun (WGS) entry which is preliminary data.</text>
</comment>
<sequence>MPEPEPRLVGKSFPLLAFAFATIAAALSAVDAVIVRLLADDVHPFVIGFFRSLCGLMTILPWIALRPQILRTRYRLRHASRAALKLLSLVCGFAAFAAAPLADVTAIMFTAPVFVIIGAWLMLGERLTIARILAVLAAFAGTMVIIAPGGEGGASIALLLAVTGAALQALVQLMLKRMSDRDSVETLVAWNLIVTVPIAAIPAFFVWETPGLRDCGLLVLQGALGAVNMSLMTKAFSLADASHVAPVDFLRLPFVAIASWLIFGEIAGLRTWSGAILILLATMLPVAGGLIRRRRR</sequence>
<evidence type="ECO:0000256" key="5">
    <source>
        <dbReference type="ARBA" id="ARBA00023136"/>
    </source>
</evidence>
<keyword evidence="4 6" id="KW-1133">Transmembrane helix</keyword>
<evidence type="ECO:0000313" key="9">
    <source>
        <dbReference type="Proteomes" id="UP001589692"/>
    </source>
</evidence>
<feature type="domain" description="EamA" evidence="7">
    <location>
        <begin position="19"/>
        <end position="146"/>
    </location>
</feature>
<feature type="transmembrane region" description="Helical" evidence="6">
    <location>
        <begin position="82"/>
        <end position="99"/>
    </location>
</feature>
<keyword evidence="3 6" id="KW-0812">Transmembrane</keyword>
<dbReference type="PANTHER" id="PTHR22911:SF6">
    <property type="entry name" value="SOLUTE CARRIER FAMILY 35 MEMBER G1"/>
    <property type="match status" value="1"/>
</dbReference>
<keyword evidence="9" id="KW-1185">Reference proteome</keyword>
<dbReference type="InterPro" id="IPR037185">
    <property type="entry name" value="EmrE-like"/>
</dbReference>
<accession>A0ABV6AF05</accession>
<feature type="transmembrane region" description="Helical" evidence="6">
    <location>
        <begin position="219"/>
        <end position="237"/>
    </location>
</feature>
<comment type="subcellular location">
    <subcellularLocation>
        <location evidence="1">Membrane</location>
        <topology evidence="1">Multi-pass membrane protein</topology>
    </subcellularLocation>
</comment>
<dbReference type="RefSeq" id="WP_377259751.1">
    <property type="nucleotide sequence ID" value="NZ_JBHMAA010000011.1"/>
</dbReference>
<evidence type="ECO:0000256" key="4">
    <source>
        <dbReference type="ARBA" id="ARBA00022989"/>
    </source>
</evidence>
<evidence type="ECO:0000256" key="2">
    <source>
        <dbReference type="ARBA" id="ARBA00009853"/>
    </source>
</evidence>
<evidence type="ECO:0000256" key="3">
    <source>
        <dbReference type="ARBA" id="ARBA00022692"/>
    </source>
</evidence>
<evidence type="ECO:0000256" key="6">
    <source>
        <dbReference type="SAM" id="Phobius"/>
    </source>
</evidence>
<dbReference type="Proteomes" id="UP001589692">
    <property type="component" value="Unassembled WGS sequence"/>
</dbReference>
<feature type="transmembrane region" description="Helical" evidence="6">
    <location>
        <begin position="105"/>
        <end position="123"/>
    </location>
</feature>
<evidence type="ECO:0000313" key="8">
    <source>
        <dbReference type="EMBL" id="MFB9949152.1"/>
    </source>
</evidence>
<feature type="transmembrane region" description="Helical" evidence="6">
    <location>
        <begin position="249"/>
        <end position="266"/>
    </location>
</feature>
<name>A0ABV6AF05_9HYPH</name>
<proteinExistence type="inferred from homology"/>
<protein>
    <submittedName>
        <fullName evidence="8">DMT family transporter</fullName>
    </submittedName>
</protein>
<keyword evidence="5 6" id="KW-0472">Membrane</keyword>
<feature type="transmembrane region" description="Helical" evidence="6">
    <location>
        <begin position="272"/>
        <end position="291"/>
    </location>
</feature>
<gene>
    <name evidence="8" type="ORF">ACFFP0_09855</name>
</gene>
<reference evidence="8 9" key="1">
    <citation type="submission" date="2024-09" db="EMBL/GenBank/DDBJ databases">
        <authorList>
            <person name="Sun Q."/>
            <person name="Mori K."/>
        </authorList>
    </citation>
    <scope>NUCLEOTIDE SEQUENCE [LARGE SCALE GENOMIC DNA]</scope>
    <source>
        <strain evidence="8 9">TBRC 4938</strain>
    </source>
</reference>
<dbReference type="EMBL" id="JBHMAA010000011">
    <property type="protein sequence ID" value="MFB9949152.1"/>
    <property type="molecule type" value="Genomic_DNA"/>
</dbReference>
<dbReference type="InterPro" id="IPR000620">
    <property type="entry name" value="EamA_dom"/>
</dbReference>
<dbReference type="PANTHER" id="PTHR22911">
    <property type="entry name" value="ACYL-MALONYL CONDENSING ENZYME-RELATED"/>
    <property type="match status" value="1"/>
</dbReference>
<comment type="similarity">
    <text evidence="2">Belongs to the drug/metabolite transporter (DMT) superfamily. 10 TMS drug/metabolite exporter (DME) (TC 2.A.7.3) family.</text>
</comment>
<feature type="domain" description="EamA" evidence="7">
    <location>
        <begin position="156"/>
        <end position="284"/>
    </location>
</feature>
<organism evidence="8 9">
    <name type="scientific">Rhizobium puerariae</name>
    <dbReference type="NCBI Taxonomy" id="1585791"/>
    <lineage>
        <taxon>Bacteria</taxon>
        <taxon>Pseudomonadati</taxon>
        <taxon>Pseudomonadota</taxon>
        <taxon>Alphaproteobacteria</taxon>
        <taxon>Hyphomicrobiales</taxon>
        <taxon>Rhizobiaceae</taxon>
        <taxon>Rhizobium/Agrobacterium group</taxon>
        <taxon>Rhizobium</taxon>
    </lineage>
</organism>
<feature type="transmembrane region" description="Helical" evidence="6">
    <location>
        <begin position="130"/>
        <end position="150"/>
    </location>
</feature>
<feature type="transmembrane region" description="Helical" evidence="6">
    <location>
        <begin position="187"/>
        <end position="207"/>
    </location>
</feature>
<feature type="transmembrane region" description="Helical" evidence="6">
    <location>
        <begin position="42"/>
        <end position="62"/>
    </location>
</feature>
<evidence type="ECO:0000259" key="7">
    <source>
        <dbReference type="Pfam" id="PF00892"/>
    </source>
</evidence>